<dbReference type="InterPro" id="IPR001245">
    <property type="entry name" value="Ser-Thr/Tyr_kinase_cat_dom"/>
</dbReference>
<dbReference type="Proteomes" id="UP000326939">
    <property type="component" value="Chromosome 16"/>
</dbReference>
<dbReference type="PANTHER" id="PTHR48056">
    <property type="entry name" value="LRR RECEPTOR-LIKE SERINE/THREONINE-PROTEIN KINASE-RELATED"/>
    <property type="match status" value="1"/>
</dbReference>
<dbReference type="Pfam" id="PF08263">
    <property type="entry name" value="LRRNT_2"/>
    <property type="match status" value="1"/>
</dbReference>
<evidence type="ECO:0000256" key="6">
    <source>
        <dbReference type="ARBA" id="ARBA00022737"/>
    </source>
</evidence>
<protein>
    <recommendedName>
        <fullName evidence="15">Protein kinase domain-containing protein</fullName>
    </recommendedName>
</protein>
<keyword evidence="7" id="KW-0547">Nucleotide-binding</keyword>
<keyword evidence="4 13" id="KW-0812">Transmembrane</keyword>
<evidence type="ECO:0000256" key="13">
    <source>
        <dbReference type="SAM" id="Phobius"/>
    </source>
</evidence>
<evidence type="ECO:0000256" key="8">
    <source>
        <dbReference type="ARBA" id="ARBA00022840"/>
    </source>
</evidence>
<reference evidence="17" key="1">
    <citation type="journal article" date="2019" name="Gigascience">
        <title>De novo genome assembly of the endangered Acer yangbiense, a plant species with extremely small populations endemic to Yunnan Province, China.</title>
        <authorList>
            <person name="Yang J."/>
            <person name="Wariss H.M."/>
            <person name="Tao L."/>
            <person name="Zhang R."/>
            <person name="Yun Q."/>
            <person name="Hollingsworth P."/>
            <person name="Dao Z."/>
            <person name="Luo G."/>
            <person name="Guo H."/>
            <person name="Ma Y."/>
            <person name="Sun W."/>
        </authorList>
    </citation>
    <scope>NUCLEOTIDE SEQUENCE [LARGE SCALE GENOMIC DNA]</scope>
    <source>
        <strain evidence="17">cv. br00</strain>
    </source>
</reference>
<dbReference type="Gene3D" id="3.30.200.20">
    <property type="entry name" value="Phosphorylase Kinase, domain 1"/>
    <property type="match status" value="1"/>
</dbReference>
<dbReference type="InterPro" id="IPR011009">
    <property type="entry name" value="Kinase-like_dom_sf"/>
</dbReference>
<keyword evidence="12" id="KW-0325">Glycoprotein</keyword>
<evidence type="ECO:0000256" key="11">
    <source>
        <dbReference type="ARBA" id="ARBA00023170"/>
    </source>
</evidence>
<evidence type="ECO:0000256" key="4">
    <source>
        <dbReference type="ARBA" id="ARBA00022692"/>
    </source>
</evidence>
<dbReference type="Pfam" id="PF00560">
    <property type="entry name" value="LRR_1"/>
    <property type="match status" value="1"/>
</dbReference>
<name>A0A5N5JLP5_9ROSI</name>
<dbReference type="FunFam" id="3.80.10.10:FF:000516">
    <property type="entry name" value="Leucine-rich repeat family protein"/>
    <property type="match status" value="1"/>
</dbReference>
<dbReference type="PROSITE" id="PS51450">
    <property type="entry name" value="LRR"/>
    <property type="match status" value="1"/>
</dbReference>
<dbReference type="InterPro" id="IPR000719">
    <property type="entry name" value="Prot_kinase_dom"/>
</dbReference>
<evidence type="ECO:0000256" key="7">
    <source>
        <dbReference type="ARBA" id="ARBA00022741"/>
    </source>
</evidence>
<gene>
    <name evidence="16" type="ORF">DKX38_023795</name>
</gene>
<evidence type="ECO:0000259" key="15">
    <source>
        <dbReference type="PROSITE" id="PS50011"/>
    </source>
</evidence>
<keyword evidence="2" id="KW-0433">Leucine-rich repeat</keyword>
<sequence length="887" mass="96353">MATTCTYTFVLCLSLAFLILGSSASSTEADILLSFKDSIQDPKNSLSSWSNSSNAHYCNWTGITCSTSPSLTVTSLNLQSLNLSGEISYSICDLTNLALLNLADNFFNQPIPLHLSQCSSLESLNVSNNLIWGPIPDQISQFQSLRVLDFSKNHIEGRIPESIGSLVKLQVLNLGSNLLSGSVPTVFVNFTELVVLDLSQNLYLMSGVPSDIGRLGKLEQLLLQSSGFYGQIPDSFVGLQSLTILDLSQNNLSGVIPQTLGSSCKNLVSFDVSQNKLLGSFPNDICSAPGLKNLGLHTNFFNGSIPNSISECSNLERFQVQNNEFSGDFPGGLWSLSKIKLIRAENNKFSGAIPDSMSMAAQLEQVQIDNNSFTGKIPQGLGLVKSLYRFSASLNGLYGELPPNFCDSPVMSIINLSHNSLSGQIPEMKKCRKLVSLSLANNSLTGEIPPSLADLPVLTYLDLSDNNLTGSIPEGLQNLKLALFNVSFNQLSGEVPPALVSGLPASFLEGNPRLCGPGLPKPCSDDLPRHRNSFGLSSLACALISIAFGLGILLVAAGFFVFNRSTKWKSEMGSWHSVFFYPLRVTEHDLVMGMDEKSALGNGGAFGRVYTICLPSGELVAVKKLVNIGNQSPKALKSEVKTLAKIRHKNITKVLGFCHSEESIFLIYEYLQKGSLGDLISRPDFQLQWSDRLKIAIGVAQGLAYLHKHYVSHLLHRNIKSTNILLDTDFEPKLTDYALDRIVGEAAFQTTVASESAFSCYNAPECGYTKKATEQMDVYSFGVVLLELIAGRQADRAESADCGDILKWVRRKINIANGAVQVLDSKISNSSQQEMLAALDIATRCTSVLPEKRPSMLETTRALQSLVSKTHVSDSYLSTLEENSVPV</sequence>
<dbReference type="SMART" id="SM00369">
    <property type="entry name" value="LRR_TYP"/>
    <property type="match status" value="3"/>
</dbReference>
<feature type="domain" description="Protein kinase" evidence="15">
    <location>
        <begin position="595"/>
        <end position="867"/>
    </location>
</feature>
<evidence type="ECO:0000256" key="10">
    <source>
        <dbReference type="ARBA" id="ARBA00023136"/>
    </source>
</evidence>
<dbReference type="GO" id="GO:0033612">
    <property type="term" value="F:receptor serine/threonine kinase binding"/>
    <property type="evidence" value="ECO:0007669"/>
    <property type="project" value="TreeGrafter"/>
</dbReference>
<keyword evidence="9 13" id="KW-1133">Transmembrane helix</keyword>
<dbReference type="GO" id="GO:0005524">
    <property type="term" value="F:ATP binding"/>
    <property type="evidence" value="ECO:0007669"/>
    <property type="project" value="UniProtKB-KW"/>
</dbReference>
<dbReference type="GO" id="GO:0016020">
    <property type="term" value="C:membrane"/>
    <property type="evidence" value="ECO:0007669"/>
    <property type="project" value="UniProtKB-SubCell"/>
</dbReference>
<dbReference type="FunFam" id="3.80.10.10:FF:000534">
    <property type="entry name" value="Probably inactive leucine-rich repeat receptor-like protein kinase At5g06940"/>
    <property type="match status" value="1"/>
</dbReference>
<evidence type="ECO:0000256" key="14">
    <source>
        <dbReference type="SAM" id="SignalP"/>
    </source>
</evidence>
<keyword evidence="5 14" id="KW-0732">Signal</keyword>
<keyword evidence="6" id="KW-0677">Repeat</keyword>
<evidence type="ECO:0000256" key="1">
    <source>
        <dbReference type="ARBA" id="ARBA00004479"/>
    </source>
</evidence>
<organism evidence="16 17">
    <name type="scientific">Salix brachista</name>
    <dbReference type="NCBI Taxonomy" id="2182728"/>
    <lineage>
        <taxon>Eukaryota</taxon>
        <taxon>Viridiplantae</taxon>
        <taxon>Streptophyta</taxon>
        <taxon>Embryophyta</taxon>
        <taxon>Tracheophyta</taxon>
        <taxon>Spermatophyta</taxon>
        <taxon>Magnoliopsida</taxon>
        <taxon>eudicotyledons</taxon>
        <taxon>Gunneridae</taxon>
        <taxon>Pentapetalae</taxon>
        <taxon>rosids</taxon>
        <taxon>fabids</taxon>
        <taxon>Malpighiales</taxon>
        <taxon>Salicaceae</taxon>
        <taxon>Saliceae</taxon>
        <taxon>Salix</taxon>
    </lineage>
</organism>
<evidence type="ECO:0000256" key="3">
    <source>
        <dbReference type="ARBA" id="ARBA00022679"/>
    </source>
</evidence>
<comment type="subcellular location">
    <subcellularLocation>
        <location evidence="1">Membrane</location>
        <topology evidence="1">Single-pass type I membrane protein</topology>
    </subcellularLocation>
</comment>
<accession>A0A5N5JLP5</accession>
<keyword evidence="3" id="KW-0808">Transferase</keyword>
<evidence type="ECO:0000313" key="16">
    <source>
        <dbReference type="EMBL" id="KAB5519476.1"/>
    </source>
</evidence>
<evidence type="ECO:0000256" key="12">
    <source>
        <dbReference type="ARBA" id="ARBA00023180"/>
    </source>
</evidence>
<dbReference type="InterPro" id="IPR001611">
    <property type="entry name" value="Leu-rich_rpt"/>
</dbReference>
<evidence type="ECO:0000313" key="17">
    <source>
        <dbReference type="Proteomes" id="UP000326939"/>
    </source>
</evidence>
<dbReference type="SUPFAM" id="SSF56112">
    <property type="entry name" value="Protein kinase-like (PK-like)"/>
    <property type="match status" value="1"/>
</dbReference>
<keyword evidence="8" id="KW-0067">ATP-binding</keyword>
<comment type="caution">
    <text evidence="16">The sequence shown here is derived from an EMBL/GenBank/DDBJ whole genome shotgun (WGS) entry which is preliminary data.</text>
</comment>
<dbReference type="PROSITE" id="PS50011">
    <property type="entry name" value="PROTEIN_KINASE_DOM"/>
    <property type="match status" value="1"/>
</dbReference>
<evidence type="ECO:0000256" key="9">
    <source>
        <dbReference type="ARBA" id="ARBA00022989"/>
    </source>
</evidence>
<dbReference type="PANTHER" id="PTHR48056:SF31">
    <property type="entry name" value="PROTEIN KINASE DOMAIN-CONTAINING PROTEIN"/>
    <property type="match status" value="1"/>
</dbReference>
<keyword evidence="11" id="KW-0675">Receptor</keyword>
<feature type="chain" id="PRO_5024295915" description="Protein kinase domain-containing protein" evidence="14">
    <location>
        <begin position="25"/>
        <end position="887"/>
    </location>
</feature>
<keyword evidence="17" id="KW-1185">Reference proteome</keyword>
<dbReference type="GO" id="GO:0004672">
    <property type="term" value="F:protein kinase activity"/>
    <property type="evidence" value="ECO:0007669"/>
    <property type="project" value="InterPro"/>
</dbReference>
<dbReference type="EMBL" id="VDCV01000016">
    <property type="protein sequence ID" value="KAB5519476.1"/>
    <property type="molecule type" value="Genomic_DNA"/>
</dbReference>
<dbReference type="SUPFAM" id="SSF52058">
    <property type="entry name" value="L domain-like"/>
    <property type="match status" value="2"/>
</dbReference>
<evidence type="ECO:0000256" key="2">
    <source>
        <dbReference type="ARBA" id="ARBA00022614"/>
    </source>
</evidence>
<feature type="signal peptide" evidence="14">
    <location>
        <begin position="1"/>
        <end position="24"/>
    </location>
</feature>
<dbReference type="FunFam" id="3.30.200.20:FF:000652">
    <property type="entry name" value="probably inactive leucine-rich repeat receptor-like protein kinase At5g06940"/>
    <property type="match status" value="1"/>
</dbReference>
<dbReference type="Gene3D" id="1.10.510.10">
    <property type="entry name" value="Transferase(Phosphotransferase) domain 1"/>
    <property type="match status" value="1"/>
</dbReference>
<proteinExistence type="predicted"/>
<evidence type="ECO:0000256" key="5">
    <source>
        <dbReference type="ARBA" id="ARBA00022729"/>
    </source>
</evidence>
<keyword evidence="10 13" id="KW-0472">Membrane</keyword>
<dbReference type="PRINTS" id="PR00019">
    <property type="entry name" value="LEURICHRPT"/>
</dbReference>
<dbReference type="InterPro" id="IPR013210">
    <property type="entry name" value="LRR_N_plant-typ"/>
</dbReference>
<dbReference type="Pfam" id="PF13855">
    <property type="entry name" value="LRR_8"/>
    <property type="match status" value="3"/>
</dbReference>
<dbReference type="InterPro" id="IPR003591">
    <property type="entry name" value="Leu-rich_rpt_typical-subtyp"/>
</dbReference>
<feature type="transmembrane region" description="Helical" evidence="13">
    <location>
        <begin position="534"/>
        <end position="562"/>
    </location>
</feature>
<dbReference type="AlphaFoldDB" id="A0A5N5JLP5"/>
<dbReference type="InterPro" id="IPR032675">
    <property type="entry name" value="LRR_dom_sf"/>
</dbReference>
<dbReference type="FunFam" id="1.10.510.10:FF:000388">
    <property type="entry name" value="Leucine-rich repeat receptor-like tyrosine-protein kinase PXC3"/>
    <property type="match status" value="1"/>
</dbReference>
<dbReference type="Gene3D" id="3.80.10.10">
    <property type="entry name" value="Ribonuclease Inhibitor"/>
    <property type="match status" value="3"/>
</dbReference>
<dbReference type="Pfam" id="PF07714">
    <property type="entry name" value="PK_Tyr_Ser-Thr"/>
    <property type="match status" value="1"/>
</dbReference>
<dbReference type="InterPro" id="IPR050647">
    <property type="entry name" value="Plant_LRR-RLKs"/>
</dbReference>